<dbReference type="GO" id="GO:0003735">
    <property type="term" value="F:structural constituent of ribosome"/>
    <property type="evidence" value="ECO:0007669"/>
    <property type="project" value="InterPro"/>
</dbReference>
<dbReference type="PANTHER" id="PTHR21349">
    <property type="entry name" value="50S RIBOSOMAL PROTEIN L21"/>
    <property type="match status" value="1"/>
</dbReference>
<sequence>MTDQAIIKTGGKQYRVAVGDKLRIEKLTADVGANVDFAEVLFVGAGADARIGTPLVEGAKVNAVVRSHGRGKKLIVYKFRRRKNYRRKNGHRQPYTEVEITGISA</sequence>
<keyword evidence="5 6" id="KW-0687">Ribonucleoprotein</keyword>
<dbReference type="STRING" id="391625.PPSIR1_36532"/>
<dbReference type="RefSeq" id="WP_006970610.1">
    <property type="nucleotide sequence ID" value="NZ_ABCS01000012.1"/>
</dbReference>
<dbReference type="HAMAP" id="MF_01363">
    <property type="entry name" value="Ribosomal_bL21"/>
    <property type="match status" value="1"/>
</dbReference>
<evidence type="ECO:0000256" key="3">
    <source>
        <dbReference type="ARBA" id="ARBA00022884"/>
    </source>
</evidence>
<evidence type="ECO:0000256" key="5">
    <source>
        <dbReference type="ARBA" id="ARBA00023274"/>
    </source>
</evidence>
<dbReference type="InterPro" id="IPR001787">
    <property type="entry name" value="Ribosomal_bL21"/>
</dbReference>
<dbReference type="NCBIfam" id="TIGR00061">
    <property type="entry name" value="L21"/>
    <property type="match status" value="1"/>
</dbReference>
<evidence type="ECO:0000256" key="4">
    <source>
        <dbReference type="ARBA" id="ARBA00022980"/>
    </source>
</evidence>
<dbReference type="Pfam" id="PF00829">
    <property type="entry name" value="Ribosomal_L21p"/>
    <property type="match status" value="1"/>
</dbReference>
<dbReference type="PANTHER" id="PTHR21349:SF0">
    <property type="entry name" value="LARGE RIBOSOMAL SUBUNIT PROTEIN BL21M"/>
    <property type="match status" value="1"/>
</dbReference>
<comment type="caution">
    <text evidence="8">The sequence shown here is derived from an EMBL/GenBank/DDBJ whole genome shotgun (WGS) entry which is preliminary data.</text>
</comment>
<dbReference type="GO" id="GO:1990904">
    <property type="term" value="C:ribonucleoprotein complex"/>
    <property type="evidence" value="ECO:0007669"/>
    <property type="project" value="UniProtKB-KW"/>
</dbReference>
<dbReference type="AlphaFoldDB" id="A6G1L1"/>
<comment type="subunit">
    <text evidence="6">Part of the 50S ribosomal subunit. Contacts protein L20.</text>
</comment>
<dbReference type="EMBL" id="ABCS01000012">
    <property type="protein sequence ID" value="EDM80275.1"/>
    <property type="molecule type" value="Genomic_DNA"/>
</dbReference>
<evidence type="ECO:0000313" key="9">
    <source>
        <dbReference type="Proteomes" id="UP000005801"/>
    </source>
</evidence>
<comment type="function">
    <text evidence="6 7">This protein binds to 23S rRNA in the presence of protein L20.</text>
</comment>
<comment type="similarity">
    <text evidence="1 6 7">Belongs to the bacterial ribosomal protein bL21 family.</text>
</comment>
<dbReference type="eggNOG" id="COG0261">
    <property type="taxonomic scope" value="Bacteria"/>
</dbReference>
<keyword evidence="3 6" id="KW-0694">RNA-binding</keyword>
<evidence type="ECO:0000256" key="1">
    <source>
        <dbReference type="ARBA" id="ARBA00008563"/>
    </source>
</evidence>
<dbReference type="OrthoDB" id="9813334at2"/>
<dbReference type="PROSITE" id="PS01169">
    <property type="entry name" value="RIBOSOMAL_L21"/>
    <property type="match status" value="1"/>
</dbReference>
<evidence type="ECO:0000313" key="8">
    <source>
        <dbReference type="EMBL" id="EDM80275.1"/>
    </source>
</evidence>
<dbReference type="GO" id="GO:0005840">
    <property type="term" value="C:ribosome"/>
    <property type="evidence" value="ECO:0007669"/>
    <property type="project" value="UniProtKB-KW"/>
</dbReference>
<dbReference type="Proteomes" id="UP000005801">
    <property type="component" value="Unassembled WGS sequence"/>
</dbReference>
<evidence type="ECO:0000256" key="2">
    <source>
        <dbReference type="ARBA" id="ARBA00022730"/>
    </source>
</evidence>
<keyword evidence="4 6" id="KW-0689">Ribosomal protein</keyword>
<organism evidence="8 9">
    <name type="scientific">Plesiocystis pacifica SIR-1</name>
    <dbReference type="NCBI Taxonomy" id="391625"/>
    <lineage>
        <taxon>Bacteria</taxon>
        <taxon>Pseudomonadati</taxon>
        <taxon>Myxococcota</taxon>
        <taxon>Polyangia</taxon>
        <taxon>Nannocystales</taxon>
        <taxon>Nannocystaceae</taxon>
        <taxon>Plesiocystis</taxon>
    </lineage>
</organism>
<proteinExistence type="inferred from homology"/>
<keyword evidence="2 6" id="KW-0699">rRNA-binding</keyword>
<reference evidence="8 9" key="1">
    <citation type="submission" date="2007-06" db="EMBL/GenBank/DDBJ databases">
        <authorList>
            <person name="Shimkets L."/>
            <person name="Ferriera S."/>
            <person name="Johnson J."/>
            <person name="Kravitz S."/>
            <person name="Beeson K."/>
            <person name="Sutton G."/>
            <person name="Rogers Y.-H."/>
            <person name="Friedman R."/>
            <person name="Frazier M."/>
            <person name="Venter J.C."/>
        </authorList>
    </citation>
    <scope>NUCLEOTIDE SEQUENCE [LARGE SCALE GENOMIC DNA]</scope>
    <source>
        <strain evidence="8 9">SIR-1</strain>
    </source>
</reference>
<name>A6G1L1_9BACT</name>
<gene>
    <name evidence="6" type="primary">rplU</name>
    <name evidence="8" type="ORF">PPSIR1_36532</name>
</gene>
<dbReference type="SUPFAM" id="SSF141091">
    <property type="entry name" value="L21p-like"/>
    <property type="match status" value="1"/>
</dbReference>
<dbReference type="GO" id="GO:0006412">
    <property type="term" value="P:translation"/>
    <property type="evidence" value="ECO:0007669"/>
    <property type="project" value="UniProtKB-UniRule"/>
</dbReference>
<accession>A6G1L1</accession>
<keyword evidence="9" id="KW-1185">Reference proteome</keyword>
<protein>
    <recommendedName>
        <fullName evidence="6">Large ribosomal subunit protein bL21</fullName>
    </recommendedName>
</protein>
<dbReference type="GO" id="GO:0019843">
    <property type="term" value="F:rRNA binding"/>
    <property type="evidence" value="ECO:0007669"/>
    <property type="project" value="UniProtKB-UniRule"/>
</dbReference>
<evidence type="ECO:0000256" key="6">
    <source>
        <dbReference type="HAMAP-Rule" id="MF_01363"/>
    </source>
</evidence>
<evidence type="ECO:0000256" key="7">
    <source>
        <dbReference type="RuleBase" id="RU000562"/>
    </source>
</evidence>
<dbReference type="InterPro" id="IPR036164">
    <property type="entry name" value="bL21-like_sf"/>
</dbReference>
<dbReference type="InterPro" id="IPR018258">
    <property type="entry name" value="Ribosomal_bL21_CS"/>
</dbReference>
<dbReference type="InterPro" id="IPR028909">
    <property type="entry name" value="bL21-like"/>
</dbReference>
<dbReference type="GO" id="GO:0005737">
    <property type="term" value="C:cytoplasm"/>
    <property type="evidence" value="ECO:0007669"/>
    <property type="project" value="UniProtKB-ARBA"/>
</dbReference>